<reference evidence="1 2" key="1">
    <citation type="journal article" date="2016" name="Sci. Rep.">
        <title>The Dendrobium catenatum Lindl. genome sequence provides insights into polysaccharide synthase, floral development and adaptive evolution.</title>
        <authorList>
            <person name="Zhang G.Q."/>
            <person name="Xu Q."/>
            <person name="Bian C."/>
            <person name="Tsai W.C."/>
            <person name="Yeh C.M."/>
            <person name="Liu K.W."/>
            <person name="Yoshida K."/>
            <person name="Zhang L.S."/>
            <person name="Chang S.B."/>
            <person name="Chen F."/>
            <person name="Shi Y."/>
            <person name="Su Y.Y."/>
            <person name="Zhang Y.Q."/>
            <person name="Chen L.J."/>
            <person name="Yin Y."/>
            <person name="Lin M."/>
            <person name="Huang H."/>
            <person name="Deng H."/>
            <person name="Wang Z.W."/>
            <person name="Zhu S.L."/>
            <person name="Zhao X."/>
            <person name="Deng C."/>
            <person name="Niu S.C."/>
            <person name="Huang J."/>
            <person name="Wang M."/>
            <person name="Liu G.H."/>
            <person name="Yang H.J."/>
            <person name="Xiao X.J."/>
            <person name="Hsiao Y.Y."/>
            <person name="Wu W.L."/>
            <person name="Chen Y.Y."/>
            <person name="Mitsuda N."/>
            <person name="Ohme-Takagi M."/>
            <person name="Luo Y.B."/>
            <person name="Van de Peer Y."/>
            <person name="Liu Z.J."/>
        </authorList>
    </citation>
    <scope>NUCLEOTIDE SEQUENCE [LARGE SCALE GENOMIC DNA]</scope>
    <source>
        <tissue evidence="1">The whole plant</tissue>
    </source>
</reference>
<sequence>MITKLIVNIYRAVRRQHPKKEDPINSFWHELPAKNQKEIEIVEKDRKEKNLANFKAPKTAITNVPARNTPKENIRITHKRKIGNNFQFMIPIQIRKNQLAENGKINSTHPFNILPSTKAKPDSLRMPEKVRKTYQAPRTLSPQNELQKFNDSME</sequence>
<gene>
    <name evidence="1" type="ORF">MA16_Dca017638</name>
</gene>
<keyword evidence="2" id="KW-1185">Reference proteome</keyword>
<proteinExistence type="predicted"/>
<dbReference type="Proteomes" id="UP000233837">
    <property type="component" value="Unassembled WGS sequence"/>
</dbReference>
<protein>
    <submittedName>
        <fullName evidence="1">Uncharacterized protein</fullName>
    </submittedName>
</protein>
<dbReference type="EMBL" id="KZ503400">
    <property type="protein sequence ID" value="PKU64696.1"/>
    <property type="molecule type" value="Genomic_DNA"/>
</dbReference>
<evidence type="ECO:0000313" key="1">
    <source>
        <dbReference type="EMBL" id="PKU64696.1"/>
    </source>
</evidence>
<dbReference type="AlphaFoldDB" id="A0A2I0VMR0"/>
<accession>A0A2I0VMR0</accession>
<organism evidence="1 2">
    <name type="scientific">Dendrobium catenatum</name>
    <dbReference type="NCBI Taxonomy" id="906689"/>
    <lineage>
        <taxon>Eukaryota</taxon>
        <taxon>Viridiplantae</taxon>
        <taxon>Streptophyta</taxon>
        <taxon>Embryophyta</taxon>
        <taxon>Tracheophyta</taxon>
        <taxon>Spermatophyta</taxon>
        <taxon>Magnoliopsida</taxon>
        <taxon>Liliopsida</taxon>
        <taxon>Asparagales</taxon>
        <taxon>Orchidaceae</taxon>
        <taxon>Epidendroideae</taxon>
        <taxon>Malaxideae</taxon>
        <taxon>Dendrobiinae</taxon>
        <taxon>Dendrobium</taxon>
    </lineage>
</organism>
<reference evidence="1 2" key="2">
    <citation type="journal article" date="2017" name="Nature">
        <title>The Apostasia genome and the evolution of orchids.</title>
        <authorList>
            <person name="Zhang G.Q."/>
            <person name="Liu K.W."/>
            <person name="Li Z."/>
            <person name="Lohaus R."/>
            <person name="Hsiao Y.Y."/>
            <person name="Niu S.C."/>
            <person name="Wang J.Y."/>
            <person name="Lin Y.C."/>
            <person name="Xu Q."/>
            <person name="Chen L.J."/>
            <person name="Yoshida K."/>
            <person name="Fujiwara S."/>
            <person name="Wang Z.W."/>
            <person name="Zhang Y.Q."/>
            <person name="Mitsuda N."/>
            <person name="Wang M."/>
            <person name="Liu G.H."/>
            <person name="Pecoraro L."/>
            <person name="Huang H.X."/>
            <person name="Xiao X.J."/>
            <person name="Lin M."/>
            <person name="Wu X.Y."/>
            <person name="Wu W.L."/>
            <person name="Chen Y.Y."/>
            <person name="Chang S.B."/>
            <person name="Sakamoto S."/>
            <person name="Ohme-Takagi M."/>
            <person name="Yagi M."/>
            <person name="Zeng S.J."/>
            <person name="Shen C.Y."/>
            <person name="Yeh C.M."/>
            <person name="Luo Y.B."/>
            <person name="Tsai W.C."/>
            <person name="Van de Peer Y."/>
            <person name="Liu Z.J."/>
        </authorList>
    </citation>
    <scope>NUCLEOTIDE SEQUENCE [LARGE SCALE GENOMIC DNA]</scope>
    <source>
        <tissue evidence="1">The whole plant</tissue>
    </source>
</reference>
<evidence type="ECO:0000313" key="2">
    <source>
        <dbReference type="Proteomes" id="UP000233837"/>
    </source>
</evidence>
<name>A0A2I0VMR0_9ASPA</name>